<comment type="caution">
    <text evidence="1">The sequence shown here is derived from an EMBL/GenBank/DDBJ whole genome shotgun (WGS) entry which is preliminary data.</text>
</comment>
<gene>
    <name evidence="1" type="ORF">PIB30_088313</name>
</gene>
<dbReference type="InterPro" id="IPR036869">
    <property type="entry name" value="J_dom_sf"/>
</dbReference>
<keyword evidence="2" id="KW-1185">Reference proteome</keyword>
<dbReference type="PANTHER" id="PTHR45295">
    <property type="entry name" value="CHAPERONE PROTEIN DNAJ C76, CHLOROPLASTIC"/>
    <property type="match status" value="1"/>
</dbReference>
<reference evidence="1 2" key="1">
    <citation type="journal article" date="2023" name="Plants (Basel)">
        <title>Bridging the Gap: Combining Genomics and Transcriptomics Approaches to Understand Stylosanthes scabra, an Orphan Legume from the Brazilian Caatinga.</title>
        <authorList>
            <person name="Ferreira-Neto J.R.C."/>
            <person name="da Silva M.D."/>
            <person name="Binneck E."/>
            <person name="de Melo N.F."/>
            <person name="da Silva R.H."/>
            <person name="de Melo A.L.T.M."/>
            <person name="Pandolfi V."/>
            <person name="Bustamante F.O."/>
            <person name="Brasileiro-Vidal A.C."/>
            <person name="Benko-Iseppon A.M."/>
        </authorList>
    </citation>
    <scope>NUCLEOTIDE SEQUENCE [LARGE SCALE GENOMIC DNA]</scope>
    <source>
        <tissue evidence="1">Leaves</tissue>
    </source>
</reference>
<name>A0ABU6QUA4_9FABA</name>
<dbReference type="Gene3D" id="3.30.70.20">
    <property type="match status" value="1"/>
</dbReference>
<feature type="non-terminal residue" evidence="1">
    <location>
        <position position="107"/>
    </location>
</feature>
<evidence type="ECO:0008006" key="3">
    <source>
        <dbReference type="Google" id="ProtNLM"/>
    </source>
</evidence>
<dbReference type="Proteomes" id="UP001341840">
    <property type="component" value="Unassembled WGS sequence"/>
</dbReference>
<dbReference type="SUPFAM" id="SSF46565">
    <property type="entry name" value="Chaperone J-domain"/>
    <property type="match status" value="1"/>
</dbReference>
<accession>A0ABU6QUA4</accession>
<evidence type="ECO:0000313" key="2">
    <source>
        <dbReference type="Proteomes" id="UP001341840"/>
    </source>
</evidence>
<dbReference type="PANTHER" id="PTHR45295:SF1">
    <property type="entry name" value="CHAPERONE PROTEIN DNAJ C76, CHLOROPLASTIC"/>
    <property type="match status" value="1"/>
</dbReference>
<dbReference type="EMBL" id="JASCZI010001596">
    <property type="protein sequence ID" value="MED6115226.1"/>
    <property type="molecule type" value="Genomic_DNA"/>
</dbReference>
<protein>
    <recommendedName>
        <fullName evidence="3">J domain-containing protein</fullName>
    </recommendedName>
</protein>
<organism evidence="1 2">
    <name type="scientific">Stylosanthes scabra</name>
    <dbReference type="NCBI Taxonomy" id="79078"/>
    <lineage>
        <taxon>Eukaryota</taxon>
        <taxon>Viridiplantae</taxon>
        <taxon>Streptophyta</taxon>
        <taxon>Embryophyta</taxon>
        <taxon>Tracheophyta</taxon>
        <taxon>Spermatophyta</taxon>
        <taxon>Magnoliopsida</taxon>
        <taxon>eudicotyledons</taxon>
        <taxon>Gunneridae</taxon>
        <taxon>Pentapetalae</taxon>
        <taxon>rosids</taxon>
        <taxon>fabids</taxon>
        <taxon>Fabales</taxon>
        <taxon>Fabaceae</taxon>
        <taxon>Papilionoideae</taxon>
        <taxon>50 kb inversion clade</taxon>
        <taxon>dalbergioids sensu lato</taxon>
        <taxon>Dalbergieae</taxon>
        <taxon>Pterocarpus clade</taxon>
        <taxon>Stylosanthes</taxon>
    </lineage>
</organism>
<evidence type="ECO:0000313" key="1">
    <source>
        <dbReference type="EMBL" id="MED6115226.1"/>
    </source>
</evidence>
<proteinExistence type="predicted"/>
<sequence>MLVSPEALPPGHCRPTGSDMSIILSQAYAILSDPNARRAYDKEARVVAQWVDSQYKIQDAINSCPVNCISRFFYGIAVNEKSKSATFIPTGHVKKSHRRRSSLTPIP</sequence>